<protein>
    <submittedName>
        <fullName evidence="1">Uncharacterized protein</fullName>
    </submittedName>
</protein>
<evidence type="ECO:0000313" key="2">
    <source>
        <dbReference type="Proteomes" id="UP000447355"/>
    </source>
</evidence>
<organism evidence="1 2">
    <name type="scientific">Duganella vulcania</name>
    <dbReference type="NCBI Taxonomy" id="2692166"/>
    <lineage>
        <taxon>Bacteria</taxon>
        <taxon>Pseudomonadati</taxon>
        <taxon>Pseudomonadota</taxon>
        <taxon>Betaproteobacteria</taxon>
        <taxon>Burkholderiales</taxon>
        <taxon>Oxalobacteraceae</taxon>
        <taxon>Telluria group</taxon>
        <taxon>Duganella</taxon>
    </lineage>
</organism>
<comment type="caution">
    <text evidence="1">The sequence shown here is derived from an EMBL/GenBank/DDBJ whole genome shotgun (WGS) entry which is preliminary data.</text>
</comment>
<proteinExistence type="predicted"/>
<dbReference type="RefSeq" id="WP_161082065.1">
    <property type="nucleotide sequence ID" value="NZ_WWCX01000001.1"/>
</dbReference>
<gene>
    <name evidence="1" type="ORF">GTP90_02915</name>
</gene>
<evidence type="ECO:0000313" key="1">
    <source>
        <dbReference type="EMBL" id="MYM92811.1"/>
    </source>
</evidence>
<sequence length="263" mass="28804">MASVITAARKASGNPSGMVSLYVGPSMSEAYHQLDNAARARVRERVKLLFRESMLHENPALSVIGSSPGDGTRSSVRGLLRVVIDVMRKGGRLMTVVEITTAVHERRPDASSSVVRRLLNKCVDVPAPIMMRQKIKNPSTVLHARRDQVFAFALLPEIQRQRRSGSVVQDGQVCESIVESIVHVVLRSVEPPTAREIHRLLKRPEVSLQNLYTYLSDLKQGQVLCTGVKKKDAGRLVNTYVPGPVLLGRDDPLAAGQATSLST</sequence>
<dbReference type="Proteomes" id="UP000447355">
    <property type="component" value="Unassembled WGS sequence"/>
</dbReference>
<dbReference type="EMBL" id="WWCX01000001">
    <property type="protein sequence ID" value="MYM92811.1"/>
    <property type="molecule type" value="Genomic_DNA"/>
</dbReference>
<accession>A0A845GFT4</accession>
<name>A0A845GFT4_9BURK</name>
<reference evidence="1" key="1">
    <citation type="submission" date="2019-12" db="EMBL/GenBank/DDBJ databases">
        <title>Novel species isolated from a subtropical stream in China.</title>
        <authorList>
            <person name="Lu H."/>
        </authorList>
    </citation>
    <scope>NUCLEOTIDE SEQUENCE [LARGE SCALE GENOMIC DNA]</scope>
    <source>
        <strain evidence="1">FT81W</strain>
    </source>
</reference>
<dbReference type="AlphaFoldDB" id="A0A845GFT4"/>